<reference evidence="2" key="1">
    <citation type="submission" date="2013-09" db="EMBL/GenBank/DDBJ databases">
        <title>Corchorus olitorius genome sequencing.</title>
        <authorList>
            <person name="Alam M."/>
            <person name="Haque M.S."/>
            <person name="Islam M.S."/>
            <person name="Emdad E.M."/>
            <person name="Islam M.M."/>
            <person name="Ahmed B."/>
            <person name="Halim A."/>
            <person name="Hossen Q.M.M."/>
            <person name="Hossain M.Z."/>
            <person name="Ahmed R."/>
            <person name="Khan M.M."/>
            <person name="Islam R."/>
            <person name="Rashid M.M."/>
            <person name="Khan S.A."/>
            <person name="Rahman M.S."/>
            <person name="Alam M."/>
            <person name="Yahiya A.S."/>
            <person name="Khan M.S."/>
            <person name="Azam M.S."/>
            <person name="Haque T."/>
            <person name="Lashkar M.Z.H."/>
            <person name="Akhand A.I."/>
            <person name="Morshed G."/>
            <person name="Roy S."/>
            <person name="Uddin K.S."/>
            <person name="Rabeya T."/>
            <person name="Hossain A.S."/>
            <person name="Chowdhury A."/>
            <person name="Snigdha A.R."/>
            <person name="Mortoza M.S."/>
            <person name="Matin S.A."/>
            <person name="Hoque S.M.E."/>
            <person name="Islam M.K."/>
            <person name="Roy D.K."/>
            <person name="Haider R."/>
            <person name="Moosa M.M."/>
            <person name="Elias S.M."/>
            <person name="Hasan A.M."/>
            <person name="Jahan S."/>
            <person name="Shafiuddin M."/>
            <person name="Mahmood N."/>
            <person name="Shommy N.S."/>
        </authorList>
    </citation>
    <scope>NUCLEOTIDE SEQUENCE [LARGE SCALE GENOMIC DNA]</scope>
    <source>
        <strain evidence="2">cv. O-4</strain>
    </source>
</reference>
<gene>
    <name evidence="1" type="ORF">COLO4_03090</name>
</gene>
<accession>A0A1R3KZI2</accession>
<organism evidence="1 2">
    <name type="scientific">Corchorus olitorius</name>
    <dbReference type="NCBI Taxonomy" id="93759"/>
    <lineage>
        <taxon>Eukaryota</taxon>
        <taxon>Viridiplantae</taxon>
        <taxon>Streptophyta</taxon>
        <taxon>Embryophyta</taxon>
        <taxon>Tracheophyta</taxon>
        <taxon>Spermatophyta</taxon>
        <taxon>Magnoliopsida</taxon>
        <taxon>eudicotyledons</taxon>
        <taxon>Gunneridae</taxon>
        <taxon>Pentapetalae</taxon>
        <taxon>rosids</taxon>
        <taxon>malvids</taxon>
        <taxon>Malvales</taxon>
        <taxon>Malvaceae</taxon>
        <taxon>Grewioideae</taxon>
        <taxon>Apeibeae</taxon>
        <taxon>Corchorus</taxon>
    </lineage>
</organism>
<evidence type="ECO:0000313" key="2">
    <source>
        <dbReference type="Proteomes" id="UP000187203"/>
    </source>
</evidence>
<comment type="caution">
    <text evidence="1">The sequence shown here is derived from an EMBL/GenBank/DDBJ whole genome shotgun (WGS) entry which is preliminary data.</text>
</comment>
<keyword evidence="2" id="KW-1185">Reference proteome</keyword>
<proteinExistence type="predicted"/>
<name>A0A1R3KZI2_9ROSI</name>
<dbReference type="AlphaFoldDB" id="A0A1R3KZI2"/>
<evidence type="ECO:0000313" key="1">
    <source>
        <dbReference type="EMBL" id="OMP12516.1"/>
    </source>
</evidence>
<dbReference type="EMBL" id="AWUE01009089">
    <property type="protein sequence ID" value="OMP12516.1"/>
    <property type="molecule type" value="Genomic_DNA"/>
</dbReference>
<dbReference type="Proteomes" id="UP000187203">
    <property type="component" value="Unassembled WGS sequence"/>
</dbReference>
<sequence>MWRRAYRNRDREASIEGILGIETPRVHRLLCTPSNTSTIQRTSVSWSRPRFLKRIALNSTAS</sequence>
<protein>
    <submittedName>
        <fullName evidence="1">Uncharacterized protein</fullName>
    </submittedName>
</protein>